<protein>
    <submittedName>
        <fullName evidence="1">Uncharacterized protein</fullName>
    </submittedName>
</protein>
<evidence type="ECO:0000313" key="1">
    <source>
        <dbReference type="EMBL" id="PLR09129.1"/>
    </source>
</evidence>
<comment type="caution">
    <text evidence="1">The sequence shown here is derived from an EMBL/GenBank/DDBJ whole genome shotgun (WGS) entry which is preliminary data.</text>
</comment>
<evidence type="ECO:0000313" key="2">
    <source>
        <dbReference type="Proteomes" id="UP000234483"/>
    </source>
</evidence>
<dbReference type="AlphaFoldDB" id="A0A2N5CPP6"/>
<reference evidence="1 2" key="1">
    <citation type="submission" date="2017-12" db="EMBL/GenBank/DDBJ databases">
        <title>The genome sequence of Caulobacter flavus CGMCC1 15093.</title>
        <authorList>
            <person name="Gao J."/>
            <person name="Mao X."/>
            <person name="Sun J."/>
        </authorList>
    </citation>
    <scope>NUCLEOTIDE SEQUENCE [LARGE SCALE GENOMIC DNA]</scope>
    <source>
        <strain evidence="1 2">CGMCC1 15093</strain>
    </source>
</reference>
<name>A0A2N5CPP6_9CAUL</name>
<dbReference type="EMBL" id="PJRQ01000040">
    <property type="protein sequence ID" value="PLR09129.1"/>
    <property type="molecule type" value="Genomic_DNA"/>
</dbReference>
<sequence length="94" mass="9726">MATTARLSGDGVLIAPGLNLPVAYTLVLTLGGRRRAASGVIDAPEAMLGQALSARSPRLRLEDGAELSVALRRKIPTGPVLIQSVGSLRRLPSA</sequence>
<accession>A0A2N5CPP6</accession>
<gene>
    <name evidence="1" type="ORF">CFHF_18475</name>
</gene>
<dbReference type="Proteomes" id="UP000234483">
    <property type="component" value="Unassembled WGS sequence"/>
</dbReference>
<organism evidence="1 2">
    <name type="scientific">Caulobacter flavus</name>
    <dbReference type="NCBI Taxonomy" id="1679497"/>
    <lineage>
        <taxon>Bacteria</taxon>
        <taxon>Pseudomonadati</taxon>
        <taxon>Pseudomonadota</taxon>
        <taxon>Alphaproteobacteria</taxon>
        <taxon>Caulobacterales</taxon>
        <taxon>Caulobacteraceae</taxon>
        <taxon>Caulobacter</taxon>
    </lineage>
</organism>
<proteinExistence type="predicted"/>
<dbReference type="RefSeq" id="WP_101714461.1">
    <property type="nucleotide sequence ID" value="NZ_PJRQ01000040.1"/>
</dbReference>